<evidence type="ECO:0000313" key="1">
    <source>
        <dbReference type="EnsemblPlants" id="OB0111G10010.1"/>
    </source>
</evidence>
<protein>
    <submittedName>
        <fullName evidence="1">Uncharacterized protein</fullName>
    </submittedName>
</protein>
<sequence>MGYKCPNECLLFDHKHSSIRMQDGPFIDETFYGSDILSLKDTLAAIGVVVDVENGCDLVAQHMKLHACSETISCIYMYLMDCNWKPGNNTNNWIWIPSGIQSGEWVSPANCVLHDRDNLFCSKLHALDKHYNKKVLTFFALVLDVRVNPNAEDHCKLWSTWEASVSELAIADCSAFWGFVLENWTKATEKLLSACVTKVPVFNEGKIVLSKKEDIFIPDDLLLKDLFDKLHQGSIFIWYPPASLPYMSLARFNCIYSSIGVRTISEAVEWNGSFTLGDTDLREVDVSSVIKHGLLQIVTAFLANPVLEIPAKERHKMVSHLLSVTILETNMPITADYSVKLSSGRRVAVKASRMLRWERDDSKLDMQCDQEAGHRGNIEFATCFADEISQGLLFEMEDQIPELTELIKFGYLLGFHDSAVEFLLKSKNLQPFPEDEEFLDSAM</sequence>
<organism evidence="1">
    <name type="scientific">Oryza brachyantha</name>
    <name type="common">malo sina</name>
    <dbReference type="NCBI Taxonomy" id="4533"/>
    <lineage>
        <taxon>Eukaryota</taxon>
        <taxon>Viridiplantae</taxon>
        <taxon>Streptophyta</taxon>
        <taxon>Embryophyta</taxon>
        <taxon>Tracheophyta</taxon>
        <taxon>Spermatophyta</taxon>
        <taxon>Magnoliopsida</taxon>
        <taxon>Liliopsida</taxon>
        <taxon>Poales</taxon>
        <taxon>Poaceae</taxon>
        <taxon>BOP clade</taxon>
        <taxon>Oryzoideae</taxon>
        <taxon>Oryzeae</taxon>
        <taxon>Oryzinae</taxon>
        <taxon>Oryza</taxon>
    </lineage>
</organism>
<dbReference type="Proteomes" id="UP000006038">
    <property type="component" value="Unassembled WGS sequence"/>
</dbReference>
<proteinExistence type="predicted"/>
<dbReference type="PANTHER" id="PTHR32387">
    <property type="entry name" value="WU:FJ29H11"/>
    <property type="match status" value="1"/>
</dbReference>
<dbReference type="eggNOG" id="ENOG502QXH2">
    <property type="taxonomic scope" value="Eukaryota"/>
</dbReference>
<dbReference type="EnsemblPlants" id="OB0111G10010.1">
    <property type="protein sequence ID" value="OB0111G10010.1"/>
    <property type="gene ID" value="OB0111G10010"/>
</dbReference>
<dbReference type="Gramene" id="OB0111G10010.1">
    <property type="protein sequence ID" value="OB0111G10010.1"/>
    <property type="gene ID" value="OB0111G10010"/>
</dbReference>
<accession>J3KV44</accession>
<name>J3KV44_ORYBR</name>
<keyword evidence="2" id="KW-1185">Reference proteome</keyword>
<dbReference type="HOGENOM" id="CLU_050336_0_0_1"/>
<dbReference type="OMA" id="KWIRTHA"/>
<dbReference type="AlphaFoldDB" id="J3KV44"/>
<dbReference type="PANTHER" id="PTHR32387:SF3">
    <property type="entry name" value="ATP_DNA BINDING PROTEIN"/>
    <property type="match status" value="1"/>
</dbReference>
<reference evidence="1" key="1">
    <citation type="submission" date="2015-06" db="UniProtKB">
        <authorList>
            <consortium name="EnsemblPlants"/>
        </authorList>
    </citation>
    <scope>IDENTIFICATION</scope>
</reference>
<evidence type="ECO:0000313" key="2">
    <source>
        <dbReference type="Proteomes" id="UP000006038"/>
    </source>
</evidence>
<dbReference type="InterPro" id="IPR052957">
    <property type="entry name" value="Auxin_embryo_med"/>
</dbReference>
<dbReference type="STRING" id="4533.J3KV44"/>